<organism evidence="1 2">
    <name type="scientific">Prosthecobacter vanneervenii</name>
    <dbReference type="NCBI Taxonomy" id="48466"/>
    <lineage>
        <taxon>Bacteria</taxon>
        <taxon>Pseudomonadati</taxon>
        <taxon>Verrucomicrobiota</taxon>
        <taxon>Verrucomicrobiia</taxon>
        <taxon>Verrucomicrobiales</taxon>
        <taxon>Verrucomicrobiaceae</taxon>
        <taxon>Prosthecobacter</taxon>
    </lineage>
</organism>
<reference evidence="1 2" key="1">
    <citation type="submission" date="2020-08" db="EMBL/GenBank/DDBJ databases">
        <title>Genomic Encyclopedia of Type Strains, Phase IV (KMG-IV): sequencing the most valuable type-strain genomes for metagenomic binning, comparative biology and taxonomic classification.</title>
        <authorList>
            <person name="Goeker M."/>
        </authorList>
    </citation>
    <scope>NUCLEOTIDE SEQUENCE [LARGE SCALE GENOMIC DNA]</scope>
    <source>
        <strain evidence="1 2">DSM 12252</strain>
    </source>
</reference>
<evidence type="ECO:0000313" key="1">
    <source>
        <dbReference type="EMBL" id="MBB5030992.1"/>
    </source>
</evidence>
<dbReference type="Proteomes" id="UP000590740">
    <property type="component" value="Unassembled WGS sequence"/>
</dbReference>
<dbReference type="GO" id="GO:0016740">
    <property type="term" value="F:transferase activity"/>
    <property type="evidence" value="ECO:0007669"/>
    <property type="project" value="UniProtKB-KW"/>
</dbReference>
<evidence type="ECO:0000313" key="2">
    <source>
        <dbReference type="Proteomes" id="UP000590740"/>
    </source>
</evidence>
<dbReference type="AlphaFoldDB" id="A0A7W8DIF7"/>
<sequence length="133" mass="15127">MQEAKNTQRALVRIGYDGRVHKYFRGSNAADRFANEVKVLKVLEERGCEYVPRVLEAHPDQLYLVTTNCGSVVERISEAKLKDLFGSLERDYGVRHEDPFTRNVTYRHSDGRFCLIDFELATILDAPSPPPAA</sequence>
<dbReference type="InterPro" id="IPR011009">
    <property type="entry name" value="Kinase-like_dom_sf"/>
</dbReference>
<dbReference type="SUPFAM" id="SSF56112">
    <property type="entry name" value="Protein kinase-like (PK-like)"/>
    <property type="match status" value="1"/>
</dbReference>
<name>A0A7W8DIF7_9BACT</name>
<gene>
    <name evidence="1" type="ORF">HNQ65_000546</name>
</gene>
<protein>
    <submittedName>
        <fullName evidence="1">tRNA A-37 threonylcarbamoyl transferase component Bud32</fullName>
    </submittedName>
</protein>
<accession>A0A7W8DIF7</accession>
<keyword evidence="1" id="KW-0808">Transferase</keyword>
<proteinExistence type="predicted"/>
<dbReference type="EMBL" id="JACHIG010000001">
    <property type="protein sequence ID" value="MBB5030992.1"/>
    <property type="molecule type" value="Genomic_DNA"/>
</dbReference>
<comment type="caution">
    <text evidence="1">The sequence shown here is derived from an EMBL/GenBank/DDBJ whole genome shotgun (WGS) entry which is preliminary data.</text>
</comment>
<dbReference type="RefSeq" id="WP_184337939.1">
    <property type="nucleotide sequence ID" value="NZ_JACHIG010000001.1"/>
</dbReference>
<keyword evidence="2" id="KW-1185">Reference proteome</keyword>